<dbReference type="InterPro" id="IPR052066">
    <property type="entry name" value="Glycosphingolipid_Hydrolases"/>
</dbReference>
<evidence type="ECO:0000256" key="5">
    <source>
        <dbReference type="SAM" id="SignalP"/>
    </source>
</evidence>
<dbReference type="Proteomes" id="UP001165085">
    <property type="component" value="Unassembled WGS sequence"/>
</dbReference>
<dbReference type="GO" id="GO:0000272">
    <property type="term" value="P:polysaccharide catabolic process"/>
    <property type="evidence" value="ECO:0007669"/>
    <property type="project" value="InterPro"/>
</dbReference>
<dbReference type="SUPFAM" id="SSF51445">
    <property type="entry name" value="(Trans)glycosidases"/>
    <property type="match status" value="1"/>
</dbReference>
<comment type="caution">
    <text evidence="7">The sequence shown here is derived from an EMBL/GenBank/DDBJ whole genome shotgun (WGS) entry which is preliminary data.</text>
</comment>
<evidence type="ECO:0000256" key="1">
    <source>
        <dbReference type="ARBA" id="ARBA00005641"/>
    </source>
</evidence>
<evidence type="ECO:0000256" key="3">
    <source>
        <dbReference type="ARBA" id="ARBA00023295"/>
    </source>
</evidence>
<feature type="chain" id="PRO_5040745812" description="Glycoside hydrolase family 5 domain-containing protein" evidence="5">
    <location>
        <begin position="19"/>
        <end position="462"/>
    </location>
</feature>
<dbReference type="OrthoDB" id="1887033at2759"/>
<dbReference type="Gene3D" id="3.20.20.80">
    <property type="entry name" value="Glycosidases"/>
    <property type="match status" value="1"/>
</dbReference>
<evidence type="ECO:0000313" key="7">
    <source>
        <dbReference type="EMBL" id="GMH53468.1"/>
    </source>
</evidence>
<evidence type="ECO:0000259" key="6">
    <source>
        <dbReference type="Pfam" id="PF00150"/>
    </source>
</evidence>
<dbReference type="GO" id="GO:0004553">
    <property type="term" value="F:hydrolase activity, hydrolyzing O-glycosyl compounds"/>
    <property type="evidence" value="ECO:0007669"/>
    <property type="project" value="InterPro"/>
</dbReference>
<dbReference type="PANTHER" id="PTHR31308">
    <property type="match status" value="1"/>
</dbReference>
<dbReference type="AlphaFoldDB" id="A0A9W6ZLZ9"/>
<keyword evidence="3 4" id="KW-0326">Glycosidase</keyword>
<dbReference type="Pfam" id="PF00150">
    <property type="entry name" value="Cellulase"/>
    <property type="match status" value="2"/>
</dbReference>
<evidence type="ECO:0000256" key="2">
    <source>
        <dbReference type="ARBA" id="ARBA00022801"/>
    </source>
</evidence>
<keyword evidence="2 4" id="KW-0378">Hydrolase</keyword>
<dbReference type="PANTHER" id="PTHR31308:SF3">
    <property type="entry name" value="ENDOGLYCOCERAMIDASE"/>
    <property type="match status" value="1"/>
</dbReference>
<protein>
    <recommendedName>
        <fullName evidence="6">Glycoside hydrolase family 5 domain-containing protein</fullName>
    </recommendedName>
</protein>
<accession>A0A9W6ZLZ9</accession>
<feature type="domain" description="Glycoside hydrolase family 5" evidence="6">
    <location>
        <begin position="86"/>
        <end position="162"/>
    </location>
</feature>
<keyword evidence="5" id="KW-0732">Signal</keyword>
<organism evidence="7 8">
    <name type="scientific">Triparma strigata</name>
    <dbReference type="NCBI Taxonomy" id="1606541"/>
    <lineage>
        <taxon>Eukaryota</taxon>
        <taxon>Sar</taxon>
        <taxon>Stramenopiles</taxon>
        <taxon>Ochrophyta</taxon>
        <taxon>Bolidophyceae</taxon>
        <taxon>Parmales</taxon>
        <taxon>Triparmaceae</taxon>
        <taxon>Triparma</taxon>
    </lineage>
</organism>
<reference evidence="8" key="1">
    <citation type="journal article" date="2023" name="Commun. Biol.">
        <title>Genome analysis of Parmales, the sister group of diatoms, reveals the evolutionary specialization of diatoms from phago-mixotrophs to photoautotrophs.</title>
        <authorList>
            <person name="Ban H."/>
            <person name="Sato S."/>
            <person name="Yoshikawa S."/>
            <person name="Yamada K."/>
            <person name="Nakamura Y."/>
            <person name="Ichinomiya M."/>
            <person name="Sato N."/>
            <person name="Blanc-Mathieu R."/>
            <person name="Endo H."/>
            <person name="Kuwata A."/>
            <person name="Ogata H."/>
        </authorList>
    </citation>
    <scope>NUCLEOTIDE SEQUENCE [LARGE SCALE GENOMIC DNA]</scope>
    <source>
        <strain evidence="8">NIES 3701</strain>
    </source>
</reference>
<evidence type="ECO:0000256" key="4">
    <source>
        <dbReference type="RuleBase" id="RU361153"/>
    </source>
</evidence>
<feature type="domain" description="Glycoside hydrolase family 5" evidence="6">
    <location>
        <begin position="251"/>
        <end position="397"/>
    </location>
</feature>
<gene>
    <name evidence="7" type="ORF">TrST_g1296</name>
</gene>
<keyword evidence="8" id="KW-1185">Reference proteome</keyword>
<dbReference type="EMBL" id="BRXY01000019">
    <property type="protein sequence ID" value="GMH53468.1"/>
    <property type="molecule type" value="Genomic_DNA"/>
</dbReference>
<comment type="similarity">
    <text evidence="1 4">Belongs to the glycosyl hydrolase 5 (cellulase A) family.</text>
</comment>
<sequence>MQYFQSAILLALAASTHCLAPRNVRVKDKTFMTQPSDGSTSEVIMLEGPNVVVKGPPYLPGVDGDSQCSDLVDAECQAAGTCETCYNFNEADVNHIKSLGYNSIRLGVVWAGAQPTEGDSLDPAFMKRLHDILDLTDRTGIHVILDNHGDMVGSAGCGNGVPMWFQQKAAPDLIGKKLTTGFPYSLISSLKVTNVNGYDHCTTDEQWAVHAGDPNYNLLNECCQAMNGPNPAGLGYTKISQKTMDYMVNPGAGRDYFVKFWKLMAEAVVDHPSAIAAELMNEPMTIYRKHAFNTWRAAAETINAVIPDMAVAVCDTGEGSFIPDWVTKYYPFGDLRIDMDTEKYMKESQNLFYAWHYYGQPSTPDEAVKNAQAISDDWNMPSFATEFMGCSTWNAAKNAGISHSYWHYSCYCDTNTDFSAKGVVVPDTSFGACILGWGGGNADYTCDEEKVKDLEFLASAEA</sequence>
<feature type="signal peptide" evidence="5">
    <location>
        <begin position="1"/>
        <end position="18"/>
    </location>
</feature>
<dbReference type="InterPro" id="IPR017853">
    <property type="entry name" value="GH"/>
</dbReference>
<evidence type="ECO:0000313" key="8">
    <source>
        <dbReference type="Proteomes" id="UP001165085"/>
    </source>
</evidence>
<proteinExistence type="inferred from homology"/>
<name>A0A9W6ZLZ9_9STRA</name>
<dbReference type="InterPro" id="IPR001547">
    <property type="entry name" value="Glyco_hydro_5"/>
</dbReference>